<name>A0ABX4LLH8_9BACT</name>
<dbReference type="InterPro" id="IPR003660">
    <property type="entry name" value="HAMP_dom"/>
</dbReference>
<dbReference type="PROSITE" id="PS50885">
    <property type="entry name" value="HAMP"/>
    <property type="match status" value="1"/>
</dbReference>
<keyword evidence="4 11" id="KW-0812">Transmembrane</keyword>
<dbReference type="CDD" id="cd12913">
    <property type="entry name" value="PDC1_MCP_like"/>
    <property type="match status" value="1"/>
</dbReference>
<protein>
    <submittedName>
        <fullName evidence="14">Chemotaxis protein</fullName>
    </submittedName>
</protein>
<organism evidence="14 15">
    <name type="scientific">Malaciobacter canalis</name>
    <dbReference type="NCBI Taxonomy" id="1912871"/>
    <lineage>
        <taxon>Bacteria</taxon>
        <taxon>Pseudomonadati</taxon>
        <taxon>Campylobacterota</taxon>
        <taxon>Epsilonproteobacteria</taxon>
        <taxon>Campylobacterales</taxon>
        <taxon>Arcobacteraceae</taxon>
        <taxon>Malaciobacter</taxon>
    </lineage>
</organism>
<evidence type="ECO:0000313" key="15">
    <source>
        <dbReference type="Proteomes" id="UP000221384"/>
    </source>
</evidence>
<keyword evidence="6 11" id="KW-0472">Membrane</keyword>
<proteinExistence type="inferred from homology"/>
<dbReference type="SUPFAM" id="SSF58104">
    <property type="entry name" value="Methyl-accepting chemotaxis protein (MCP) signaling domain"/>
    <property type="match status" value="1"/>
</dbReference>
<dbReference type="PANTHER" id="PTHR43531">
    <property type="entry name" value="PROTEIN ICFG"/>
    <property type="match status" value="1"/>
</dbReference>
<dbReference type="Pfam" id="PF00015">
    <property type="entry name" value="MCPsignal"/>
    <property type="match status" value="1"/>
</dbReference>
<evidence type="ECO:0000256" key="1">
    <source>
        <dbReference type="ARBA" id="ARBA00004651"/>
    </source>
</evidence>
<dbReference type="CDD" id="cd11386">
    <property type="entry name" value="MCP_signal"/>
    <property type="match status" value="1"/>
</dbReference>
<evidence type="ECO:0000256" key="8">
    <source>
        <dbReference type="PROSITE-ProRule" id="PRU00284"/>
    </source>
</evidence>
<feature type="transmembrane region" description="Helical" evidence="11">
    <location>
        <begin position="282"/>
        <end position="300"/>
    </location>
</feature>
<keyword evidence="3" id="KW-0145">Chemotaxis</keyword>
<feature type="domain" description="HAMP" evidence="13">
    <location>
        <begin position="358"/>
        <end position="411"/>
    </location>
</feature>
<dbReference type="InterPro" id="IPR004089">
    <property type="entry name" value="MCPsignal_dom"/>
</dbReference>
<evidence type="ECO:0000256" key="6">
    <source>
        <dbReference type="ARBA" id="ARBA00023136"/>
    </source>
</evidence>
<dbReference type="EMBL" id="NWVW01000026">
    <property type="protein sequence ID" value="PHO08640.1"/>
    <property type="molecule type" value="Genomic_DNA"/>
</dbReference>
<comment type="similarity">
    <text evidence="7">Belongs to the methyl-accepting chemotaxis (MCP) protein family.</text>
</comment>
<dbReference type="SUPFAM" id="SSF103190">
    <property type="entry name" value="Sensory domain-like"/>
    <property type="match status" value="1"/>
</dbReference>
<evidence type="ECO:0000256" key="4">
    <source>
        <dbReference type="ARBA" id="ARBA00022692"/>
    </source>
</evidence>
<dbReference type="SMART" id="SM00283">
    <property type="entry name" value="MA"/>
    <property type="match status" value="1"/>
</dbReference>
<dbReference type="Gene3D" id="3.30.450.20">
    <property type="entry name" value="PAS domain"/>
    <property type="match status" value="2"/>
</dbReference>
<dbReference type="InterPro" id="IPR051310">
    <property type="entry name" value="MCP_chemotaxis"/>
</dbReference>
<keyword evidence="8" id="KW-0807">Transducer</keyword>
<evidence type="ECO:0000259" key="13">
    <source>
        <dbReference type="PROSITE" id="PS50885"/>
    </source>
</evidence>
<accession>A0ABX4LLH8</accession>
<evidence type="ECO:0000256" key="9">
    <source>
        <dbReference type="SAM" id="Coils"/>
    </source>
</evidence>
<keyword evidence="15" id="KW-1185">Reference proteome</keyword>
<dbReference type="Pfam" id="PF02743">
    <property type="entry name" value="dCache_1"/>
    <property type="match status" value="1"/>
</dbReference>
<evidence type="ECO:0000256" key="7">
    <source>
        <dbReference type="ARBA" id="ARBA00029447"/>
    </source>
</evidence>
<dbReference type="PROSITE" id="PS50111">
    <property type="entry name" value="CHEMOTAXIS_TRANSDUC_2"/>
    <property type="match status" value="1"/>
</dbReference>
<evidence type="ECO:0000259" key="12">
    <source>
        <dbReference type="PROSITE" id="PS50111"/>
    </source>
</evidence>
<dbReference type="Proteomes" id="UP000221384">
    <property type="component" value="Unassembled WGS sequence"/>
</dbReference>
<keyword evidence="2" id="KW-1003">Cell membrane</keyword>
<comment type="caution">
    <text evidence="14">The sequence shown here is derived from an EMBL/GenBank/DDBJ whole genome shotgun (WGS) entry which is preliminary data.</text>
</comment>
<dbReference type="RefSeq" id="WP_099335382.1">
    <property type="nucleotide sequence ID" value="NZ_CP042812.1"/>
</dbReference>
<dbReference type="InterPro" id="IPR029151">
    <property type="entry name" value="Sensor-like_sf"/>
</dbReference>
<evidence type="ECO:0000256" key="2">
    <source>
        <dbReference type="ARBA" id="ARBA00022475"/>
    </source>
</evidence>
<evidence type="ECO:0000256" key="11">
    <source>
        <dbReference type="SAM" id="Phobius"/>
    </source>
</evidence>
<feature type="coiled-coil region" evidence="9">
    <location>
        <begin position="389"/>
        <end position="450"/>
    </location>
</feature>
<keyword evidence="9" id="KW-0175">Coiled coil</keyword>
<gene>
    <name evidence="14" type="ORF">CPG37_13415</name>
</gene>
<dbReference type="CDD" id="cd12912">
    <property type="entry name" value="PDC2_MCP_like"/>
    <property type="match status" value="1"/>
</dbReference>
<evidence type="ECO:0000256" key="3">
    <source>
        <dbReference type="ARBA" id="ARBA00022500"/>
    </source>
</evidence>
<sequence length="743" mass="83169">MKINKSIKTKLIFLAFLSITCSFLFLGIKNTQNAYSSKYELVKEKELNLVKNISMYLGSYFKSKLTIMEATSRSLAKDEQIVESPSLIEKLKTGLEASDSALLFYGFEKNGYSQKSNGQYLTPKRDDYDSRKRGWYKSAVKNNGSGVTLPYVSKSLQKLVVSLYTPVKKDGKRIGVLGSDILLDRVIELVLNVQIGKTGYAYIVNEDGKILIHEDKKKLFKTSNYFKDIKSNVDTKFQEIDYDGEKLLFAYSKIPNTSWYFCIKVPKEEIFEDINKDIQKEVVFYIIILFLVLAILYFSLTKIMSPLKTFEKGLVSFFSYLKGEHENIEKLNIKTNDELGIMGKLIDEQMEVISSNLRKDKKAVKEALEIVEDVNRGKLTNKIESMPSNPELKELRDNINKMLEGLQKRVGKDLNVIKEVLKSYSEYDFREKVENEYGEIERSINSLGEEISKLLKQSLTVGMQLEGSSKDLIGNVNVLNTSANEAASSLEETAAALEEITSTIVNSSENVAKMSESAQELSNSAKTGQALANKTTVSMNEINEQTEAIAEAITVIDQIAFQTNILSLNAAVEAATAGEAGKGFAVVAAEVRNLASRSAEAANEIKRIVENATSKANEGKNISTQMIKGYDGLLENISEAIKMIKEIAAASKEQESGITQINDAVTQLDQQTQQNASIATQTHEIATQTDSIAKEIVSDANSKEFIGKNEVRIERKDKKVETSMQYRKKEVKRKEEDSSWESF</sequence>
<feature type="domain" description="Methyl-accepting transducer" evidence="12">
    <location>
        <begin position="461"/>
        <end position="690"/>
    </location>
</feature>
<feature type="region of interest" description="Disordered" evidence="10">
    <location>
        <begin position="722"/>
        <end position="743"/>
    </location>
</feature>
<reference evidence="14 15" key="1">
    <citation type="submission" date="2017-09" db="EMBL/GenBank/DDBJ databases">
        <authorList>
            <person name="Perez-Cataluna A."/>
            <person name="Figueras M.J."/>
            <person name="Salas-Masso N."/>
        </authorList>
    </citation>
    <scope>NUCLEOTIDE SEQUENCE [LARGE SCALE GENOMIC DNA]</scope>
    <source>
        <strain evidence="14 15">F138-33</strain>
    </source>
</reference>
<evidence type="ECO:0000313" key="14">
    <source>
        <dbReference type="EMBL" id="PHO08640.1"/>
    </source>
</evidence>
<dbReference type="InterPro" id="IPR033479">
    <property type="entry name" value="dCache_1"/>
</dbReference>
<evidence type="ECO:0000256" key="5">
    <source>
        <dbReference type="ARBA" id="ARBA00022989"/>
    </source>
</evidence>
<dbReference type="Gene3D" id="1.10.287.950">
    <property type="entry name" value="Methyl-accepting chemotaxis protein"/>
    <property type="match status" value="1"/>
</dbReference>
<dbReference type="PANTHER" id="PTHR43531:SF11">
    <property type="entry name" value="METHYL-ACCEPTING CHEMOTAXIS PROTEIN 3"/>
    <property type="match status" value="1"/>
</dbReference>
<comment type="subcellular location">
    <subcellularLocation>
        <location evidence="1">Cell membrane</location>
        <topology evidence="1">Multi-pass membrane protein</topology>
    </subcellularLocation>
</comment>
<evidence type="ECO:0000256" key="10">
    <source>
        <dbReference type="SAM" id="MobiDB-lite"/>
    </source>
</evidence>
<keyword evidence="5 11" id="KW-1133">Transmembrane helix</keyword>